<keyword evidence="6" id="KW-1185">Reference proteome</keyword>
<organism evidence="5 6">
    <name type="scientific">Phaedon cochleariae</name>
    <name type="common">Mustard beetle</name>
    <dbReference type="NCBI Taxonomy" id="80249"/>
    <lineage>
        <taxon>Eukaryota</taxon>
        <taxon>Metazoa</taxon>
        <taxon>Ecdysozoa</taxon>
        <taxon>Arthropoda</taxon>
        <taxon>Hexapoda</taxon>
        <taxon>Insecta</taxon>
        <taxon>Pterygota</taxon>
        <taxon>Neoptera</taxon>
        <taxon>Endopterygota</taxon>
        <taxon>Coleoptera</taxon>
        <taxon>Polyphaga</taxon>
        <taxon>Cucujiformia</taxon>
        <taxon>Chrysomeloidea</taxon>
        <taxon>Chrysomelidae</taxon>
        <taxon>Chrysomelinae</taxon>
        <taxon>Chrysomelini</taxon>
        <taxon>Phaedon</taxon>
    </lineage>
</organism>
<evidence type="ECO:0000313" key="6">
    <source>
        <dbReference type="Proteomes" id="UP001153737"/>
    </source>
</evidence>
<dbReference type="AlphaFoldDB" id="A0A9N9SIM2"/>
<dbReference type="GO" id="GO:0006400">
    <property type="term" value="P:tRNA modification"/>
    <property type="evidence" value="ECO:0007669"/>
    <property type="project" value="UniProtKB-ARBA"/>
</dbReference>
<name>A0A9N9SIM2_PHACE</name>
<dbReference type="Gene3D" id="3.40.50.300">
    <property type="entry name" value="P-loop containing nucleotide triphosphate hydrolases"/>
    <property type="match status" value="1"/>
</dbReference>
<reference evidence="5" key="1">
    <citation type="submission" date="2022-01" db="EMBL/GenBank/DDBJ databases">
        <authorList>
            <person name="King R."/>
        </authorList>
    </citation>
    <scope>NUCLEOTIDE SEQUENCE</scope>
</reference>
<dbReference type="FunFam" id="3.40.50.300:FF:000827">
    <property type="entry name" value="KTI12 chromatin-associated homolog"/>
    <property type="match status" value="1"/>
</dbReference>
<dbReference type="PANTHER" id="PTHR12435">
    <property type="match status" value="1"/>
</dbReference>
<evidence type="ECO:0000256" key="1">
    <source>
        <dbReference type="ARBA" id="ARBA00022741"/>
    </source>
</evidence>
<sequence length="277" mass="31731">MPFIVITGIPCSGKTTRSLELKAFFEEQGKEVHVISEYDQIIKAGFDKNSFYADANKEKHIRGLLKSEVLKLISPTNIVILDALNYIKGYRYELFCGTKANKCTQCTVHTEINREQAATFNENREKEIEKYDKATFDALVMRFEEPDGKNRWDSPLFMIFPEQELDLNGIYACLFKKNLPKPNMSTQNPPLKSTNFLYDLDQVTKNIVEELIKVKNSGTSGEVSLPGYEDLSVDVTNISVSQLMNTRRQYITYTKMHAPDPKNIPRLFVQYLTASLQ</sequence>
<reference evidence="5" key="2">
    <citation type="submission" date="2022-10" db="EMBL/GenBank/DDBJ databases">
        <authorList>
            <consortium name="ENA_rothamsted_submissions"/>
            <consortium name="culmorum"/>
            <person name="King R."/>
        </authorList>
    </citation>
    <scope>NUCLEOTIDE SEQUENCE</scope>
</reference>
<dbReference type="InterPro" id="IPR027417">
    <property type="entry name" value="P-loop_NTPase"/>
</dbReference>
<gene>
    <name evidence="5" type="ORF">PHAECO_LOCUS6211</name>
</gene>
<dbReference type="GO" id="GO:0005524">
    <property type="term" value="F:ATP binding"/>
    <property type="evidence" value="ECO:0007669"/>
    <property type="project" value="UniProtKB-KW"/>
</dbReference>
<keyword evidence="2" id="KW-0067">ATP-binding</keyword>
<dbReference type="EMBL" id="OU896708">
    <property type="protein sequence ID" value="CAG9818488.1"/>
    <property type="molecule type" value="Genomic_DNA"/>
</dbReference>
<comment type="similarity">
    <text evidence="3">Belongs to the KTI12 family.</text>
</comment>
<dbReference type="Pfam" id="PF08433">
    <property type="entry name" value="KTI12"/>
    <property type="match status" value="1"/>
</dbReference>
<accession>A0A9N9SIM2</accession>
<dbReference type="SUPFAM" id="SSF52540">
    <property type="entry name" value="P-loop containing nucleoside triphosphate hydrolases"/>
    <property type="match status" value="1"/>
</dbReference>
<evidence type="ECO:0000256" key="3">
    <source>
        <dbReference type="ARBA" id="ARBA00025768"/>
    </source>
</evidence>
<keyword evidence="1" id="KW-0547">Nucleotide-binding</keyword>
<dbReference type="GO" id="GO:0006357">
    <property type="term" value="P:regulation of transcription by RNA polymerase II"/>
    <property type="evidence" value="ECO:0007669"/>
    <property type="project" value="UniProtKB-ARBA"/>
</dbReference>
<evidence type="ECO:0000256" key="4">
    <source>
        <dbReference type="ARBA" id="ARBA00026170"/>
    </source>
</evidence>
<protein>
    <recommendedName>
        <fullName evidence="4">Protein KTI12 homolog</fullName>
    </recommendedName>
</protein>
<dbReference type="OrthoDB" id="9972657at2759"/>
<dbReference type="Proteomes" id="UP001153737">
    <property type="component" value="Chromosome 2"/>
</dbReference>
<proteinExistence type="inferred from homology"/>
<evidence type="ECO:0000313" key="5">
    <source>
        <dbReference type="EMBL" id="CAG9818488.1"/>
    </source>
</evidence>
<evidence type="ECO:0000256" key="2">
    <source>
        <dbReference type="ARBA" id="ARBA00022840"/>
    </source>
</evidence>
<dbReference type="InterPro" id="IPR013641">
    <property type="entry name" value="KTI12/PSTK"/>
</dbReference>